<dbReference type="NCBIfam" id="TIGR01451">
    <property type="entry name" value="B_ant_repeat"/>
    <property type="match status" value="1"/>
</dbReference>
<evidence type="ECO:0000313" key="4">
    <source>
        <dbReference type="Proteomes" id="UP000178085"/>
    </source>
</evidence>
<gene>
    <name evidence="3" type="ORF">A3K51_03310</name>
</gene>
<feature type="transmembrane region" description="Helical" evidence="1">
    <location>
        <begin position="895"/>
        <end position="916"/>
    </location>
</feature>
<keyword evidence="1" id="KW-0472">Membrane</keyword>
<comment type="caution">
    <text evidence="3">The sequence shown here is derived from an EMBL/GenBank/DDBJ whole genome shotgun (WGS) entry which is preliminary data.</text>
</comment>
<accession>A0A1F4NSE2</accession>
<organism evidence="3 4">
    <name type="scientific">candidate division Kazan bacterium RIFCSPLOWO2_01_FULL_45_19</name>
    <dbReference type="NCBI Taxonomy" id="1798538"/>
    <lineage>
        <taxon>Bacteria</taxon>
        <taxon>Bacteria division Kazan-3B-28</taxon>
    </lineage>
</organism>
<dbReference type="InterPro" id="IPR047589">
    <property type="entry name" value="DUF11_rpt"/>
</dbReference>
<proteinExistence type="predicted"/>
<dbReference type="AlphaFoldDB" id="A0A1F4NSE2"/>
<dbReference type="InterPro" id="IPR013783">
    <property type="entry name" value="Ig-like_fold"/>
</dbReference>
<evidence type="ECO:0000256" key="1">
    <source>
        <dbReference type="SAM" id="Phobius"/>
    </source>
</evidence>
<dbReference type="EMBL" id="METD01000001">
    <property type="protein sequence ID" value="OGB73822.1"/>
    <property type="molecule type" value="Genomic_DNA"/>
</dbReference>
<evidence type="ECO:0000313" key="3">
    <source>
        <dbReference type="EMBL" id="OGB73822.1"/>
    </source>
</evidence>
<keyword evidence="1" id="KW-0812">Transmembrane</keyword>
<reference evidence="3 4" key="1">
    <citation type="journal article" date="2016" name="Nat. Commun.">
        <title>Thousands of microbial genomes shed light on interconnected biogeochemical processes in an aquifer system.</title>
        <authorList>
            <person name="Anantharaman K."/>
            <person name="Brown C.T."/>
            <person name="Hug L.A."/>
            <person name="Sharon I."/>
            <person name="Castelle C.J."/>
            <person name="Probst A.J."/>
            <person name="Thomas B.C."/>
            <person name="Singh A."/>
            <person name="Wilkins M.J."/>
            <person name="Karaoz U."/>
            <person name="Brodie E.L."/>
            <person name="Williams K.H."/>
            <person name="Hubbard S.S."/>
            <person name="Banfield J.F."/>
        </authorList>
    </citation>
    <scope>NUCLEOTIDE SEQUENCE [LARGE SCALE GENOMIC DNA]</scope>
</reference>
<sequence length="927" mass="99793">MDFFKTVGRRVYFQVRRIKKAMKNWKKFGVIMFGGLLLAMNILPIALAAGLLTVGVSPSGSTITMGTPATFTATVKLNGGLTSFDTLKWSVNDTPADQTTSGKTSFTFNPTTAGTYTIMARATKLGSDPATGQATLIVKDGGNGGGTTQLLTVGITPSGATVNPGVPQNYDATVKLNGNLTSFDTLKWYFDGNSESTSYRNKTKFAVSSMTAGNHNVKVVANKGTYNEATANATLTVQTVTPPAETMAIHITPEEPGSTEVGTPKVTNFAANVTLDGRPFSPDVIQWYANDVFQSASGVNFTYSAPMIVGTYRIQAKAVDGGKNDAWSNSAYVYVNPTPDQPYFYLFEVNPSPVTLYLTPGADIQDLIYTARDSKTNSIIPDSMSWISNNPAIGHMDVIDQGRRFVADQVGATIITVTAKWQNKTLYDFVYVTVLDVPVTERVLGSVEITPPSTALTAGGNQPFSAQAYDLFHNPINSGVTYQWQINSNVSYIGYLNQAYGQNITFTANPGINNTFVGALTVNAYFNNQSPQSDSATIAISDVIIAQEVLARVDVTATRYSILTNDTTVLTAQAFSNLSNPWPATYSWQIESGNATLSSLTGQSVVLYSNIWTGPVTVRVWATNGNVVTNTSTIMVQGTIPPVNSINLVVTPQTPTIVTNNTQQFIARVYDGYGSNITSQVDYINWTNLNPTAGSIISQSRDTMIWRADSILGTFSNALRVETRWGNLTDTEYISPTVILSGPIPNYYITSIFTAVIKDGSTPSEGDIILYTVTLRNNQPNLVSGIQLTMNVPTYTTFISASSVVDHPRISGRTITWDTGTLYNGEGKTMIVEVQINDGLPKVGVSITGQAHVRADQIPQGFNITSNTIVVTSGSGPITPVTPTDEPLTPTGMDWQTLVLIAMASLLLASITWVGLEAKAQRRLQLN</sequence>
<dbReference type="Proteomes" id="UP000178085">
    <property type="component" value="Unassembled WGS sequence"/>
</dbReference>
<evidence type="ECO:0000259" key="2">
    <source>
        <dbReference type="Pfam" id="PF01345"/>
    </source>
</evidence>
<dbReference type="Gene3D" id="2.60.40.10">
    <property type="entry name" value="Immunoglobulins"/>
    <property type="match status" value="1"/>
</dbReference>
<keyword evidence="1" id="KW-1133">Transmembrane helix</keyword>
<protein>
    <recommendedName>
        <fullName evidence="2">DUF11 domain-containing protein</fullName>
    </recommendedName>
</protein>
<name>A0A1F4NSE2_UNCK3</name>
<dbReference type="InterPro" id="IPR001434">
    <property type="entry name" value="OmcB-like_DUF11"/>
</dbReference>
<dbReference type="Pfam" id="PF01345">
    <property type="entry name" value="DUF11"/>
    <property type="match status" value="1"/>
</dbReference>
<feature type="domain" description="DUF11" evidence="2">
    <location>
        <begin position="759"/>
        <end position="868"/>
    </location>
</feature>